<evidence type="ECO:0000313" key="2">
    <source>
        <dbReference type="EMBL" id="MDT0556106.1"/>
    </source>
</evidence>
<name>A0ABU2YE18_9FLAO</name>
<keyword evidence="3" id="KW-1185">Reference proteome</keyword>
<reference evidence="2 3" key="1">
    <citation type="submission" date="2023-09" db="EMBL/GenBank/DDBJ databases">
        <authorList>
            <person name="Rey-Velasco X."/>
        </authorList>
    </citation>
    <scope>NUCLEOTIDE SEQUENCE [LARGE SCALE GENOMIC DNA]</scope>
    <source>
        <strain evidence="2 3">W242</strain>
    </source>
</reference>
<feature type="chain" id="PRO_5045963082" evidence="1">
    <location>
        <begin position="29"/>
        <end position="259"/>
    </location>
</feature>
<evidence type="ECO:0000256" key="1">
    <source>
        <dbReference type="SAM" id="SignalP"/>
    </source>
</evidence>
<sequence length="259" mass="28099">MNLTQIIPNKLLVLLVLFSIFSSTTIFAQVGINTTSPDNSSIIDITSTNKGMLIPRMTSAQRDAISNPANGLLIYNTDSDEFQFNSNNTSTPIWEAFDVAPVNSSNIGQSIKYSNLDITTNVNASPAINAPLLGTQEWNDNTTLYVPNFLTNEITISETGRYRIVVNIPLITADVRDRMAPEMRITVNGTPVASYSSTGYIRTNNGHQSSSLHLTEVLEVTNGDAIAVIVQQAGNASNATNTVEIREVGAANIYIEKIL</sequence>
<dbReference type="Proteomes" id="UP001254488">
    <property type="component" value="Unassembled WGS sequence"/>
</dbReference>
<evidence type="ECO:0000313" key="3">
    <source>
        <dbReference type="Proteomes" id="UP001254488"/>
    </source>
</evidence>
<proteinExistence type="predicted"/>
<gene>
    <name evidence="2" type="ORF">RM538_08830</name>
</gene>
<keyword evidence="1" id="KW-0732">Signal</keyword>
<feature type="signal peptide" evidence="1">
    <location>
        <begin position="1"/>
        <end position="28"/>
    </location>
</feature>
<dbReference type="RefSeq" id="WP_311333058.1">
    <property type="nucleotide sequence ID" value="NZ_JAVRHZ010000004.1"/>
</dbReference>
<comment type="caution">
    <text evidence="2">The sequence shown here is derived from an EMBL/GenBank/DDBJ whole genome shotgun (WGS) entry which is preliminary data.</text>
</comment>
<dbReference type="EMBL" id="JAVRHZ010000004">
    <property type="protein sequence ID" value="MDT0556106.1"/>
    <property type="molecule type" value="Genomic_DNA"/>
</dbReference>
<protein>
    <submittedName>
        <fullName evidence="2">Uncharacterized protein</fullName>
    </submittedName>
</protein>
<accession>A0ABU2YE18</accession>
<organism evidence="2 3">
    <name type="scientific">Patiriisocius hiemis</name>
    <dbReference type="NCBI Taxonomy" id="3075604"/>
    <lineage>
        <taxon>Bacteria</taxon>
        <taxon>Pseudomonadati</taxon>
        <taxon>Bacteroidota</taxon>
        <taxon>Flavobacteriia</taxon>
        <taxon>Flavobacteriales</taxon>
        <taxon>Flavobacteriaceae</taxon>
        <taxon>Patiriisocius</taxon>
    </lineage>
</organism>